<comment type="caution">
    <text evidence="6">The sequence shown here is derived from an EMBL/GenBank/DDBJ whole genome shotgun (WGS) entry which is preliminary data.</text>
</comment>
<evidence type="ECO:0000256" key="1">
    <source>
        <dbReference type="ARBA" id="ARBA00022598"/>
    </source>
</evidence>
<dbReference type="InterPro" id="IPR036565">
    <property type="entry name" value="Mur-like_cat_sf"/>
</dbReference>
<protein>
    <submittedName>
        <fullName evidence="6">Uncharacterized protein</fullName>
    </submittedName>
</protein>
<proteinExistence type="predicted"/>
<dbReference type="Proteomes" id="UP000230766">
    <property type="component" value="Unassembled WGS sequence"/>
</dbReference>
<dbReference type="InterPro" id="IPR051046">
    <property type="entry name" value="MurCDEF_CellWall_CoF430Synth"/>
</dbReference>
<keyword evidence="1" id="KW-0436">Ligase</keyword>
<evidence type="ECO:0000313" key="7">
    <source>
        <dbReference type="Proteomes" id="UP000230766"/>
    </source>
</evidence>
<dbReference type="GO" id="GO:0005524">
    <property type="term" value="F:ATP binding"/>
    <property type="evidence" value="ECO:0007669"/>
    <property type="project" value="UniProtKB-KW"/>
</dbReference>
<dbReference type="SUPFAM" id="SSF53244">
    <property type="entry name" value="MurD-like peptide ligases, peptide-binding domain"/>
    <property type="match status" value="1"/>
</dbReference>
<gene>
    <name evidence="6" type="ORF">COS09_02060</name>
</gene>
<dbReference type="InterPro" id="IPR036615">
    <property type="entry name" value="Mur_ligase_C_dom_sf"/>
</dbReference>
<dbReference type="Gene3D" id="3.40.1190.10">
    <property type="entry name" value="Mur-like, catalytic domain"/>
    <property type="match status" value="1"/>
</dbReference>
<dbReference type="Pfam" id="PF08245">
    <property type="entry name" value="Mur_ligase_M"/>
    <property type="match status" value="1"/>
</dbReference>
<dbReference type="Pfam" id="PF02875">
    <property type="entry name" value="Mur_ligase_C"/>
    <property type="match status" value="1"/>
</dbReference>
<evidence type="ECO:0000256" key="3">
    <source>
        <dbReference type="ARBA" id="ARBA00022840"/>
    </source>
</evidence>
<evidence type="ECO:0000256" key="2">
    <source>
        <dbReference type="ARBA" id="ARBA00022741"/>
    </source>
</evidence>
<dbReference type="PANTHER" id="PTHR43024">
    <property type="entry name" value="UDP-N-ACETYLMURAMOYL-TRIPEPTIDE--D-ALANYL-D-ALANINE LIGASE"/>
    <property type="match status" value="1"/>
</dbReference>
<dbReference type="AlphaFoldDB" id="A0A2M7EB59"/>
<evidence type="ECO:0000259" key="5">
    <source>
        <dbReference type="Pfam" id="PF08245"/>
    </source>
</evidence>
<dbReference type="SUPFAM" id="SSF53623">
    <property type="entry name" value="MurD-like peptide ligases, catalytic domain"/>
    <property type="match status" value="1"/>
</dbReference>
<dbReference type="InterPro" id="IPR013221">
    <property type="entry name" value="Mur_ligase_cen"/>
</dbReference>
<sequence>MNKIFEKIKFIFRKPKVIIVTGEGRNCAKEAISQVLKEHFKIDNEILIFETDLEDIGKFKFLVKKSSQPVLVVTHIGDIPFDKDSNPPSTLPQAGPFFAGEREKTVEIRKLAKLMPAQNFLVLNFDDETVREIKDETNLKEITFGLQEGADFQATDIKLNTGTNFKINYKGNVVPVWLEELFGKEQIYSALSAAAVGTIFGLNLVEISQALKNYQSLPGKMRLIEGIKNSFILDDSESATVFSMVEAVEILGKIQGFKRKIAVLGDVVGIGKYTIEAHEAVGERVAKAIDLLFTIGPRARFIAEGAKNKGLLLEKIFQFDTIDEAKLKLKEEINEGDLILVDGSKEMEMEKIVEEIKAGR</sequence>
<organism evidence="6 7">
    <name type="scientific">Candidatus Nealsonbacteria bacterium CG01_land_8_20_14_3_00_12</name>
    <dbReference type="NCBI Taxonomy" id="1974697"/>
    <lineage>
        <taxon>Bacteria</taxon>
        <taxon>Candidatus Nealsoniibacteriota</taxon>
    </lineage>
</organism>
<dbReference type="PANTHER" id="PTHR43024:SF1">
    <property type="entry name" value="UDP-N-ACETYLMURAMOYL-TRIPEPTIDE--D-ALANYL-D-ALANINE LIGASE"/>
    <property type="match status" value="1"/>
</dbReference>
<keyword evidence="2" id="KW-0547">Nucleotide-binding</keyword>
<evidence type="ECO:0000259" key="4">
    <source>
        <dbReference type="Pfam" id="PF02875"/>
    </source>
</evidence>
<feature type="domain" description="Mur ligase C-terminal" evidence="4">
    <location>
        <begin position="221"/>
        <end position="344"/>
    </location>
</feature>
<reference evidence="7" key="1">
    <citation type="submission" date="2017-09" db="EMBL/GenBank/DDBJ databases">
        <title>Depth-based differentiation of microbial function through sediment-hosted aquifers and enrichment of novel symbionts in the deep terrestrial subsurface.</title>
        <authorList>
            <person name="Probst A.J."/>
            <person name="Ladd B."/>
            <person name="Jarett J.K."/>
            <person name="Geller-Mcgrath D.E."/>
            <person name="Sieber C.M.K."/>
            <person name="Emerson J.B."/>
            <person name="Anantharaman K."/>
            <person name="Thomas B.C."/>
            <person name="Malmstrom R."/>
            <person name="Stieglmeier M."/>
            <person name="Klingl A."/>
            <person name="Woyke T."/>
            <person name="Ryan C.M."/>
            <person name="Banfield J.F."/>
        </authorList>
    </citation>
    <scope>NUCLEOTIDE SEQUENCE [LARGE SCALE GENOMIC DNA]</scope>
</reference>
<keyword evidence="3" id="KW-0067">ATP-binding</keyword>
<dbReference type="GO" id="GO:0016881">
    <property type="term" value="F:acid-amino acid ligase activity"/>
    <property type="evidence" value="ECO:0007669"/>
    <property type="project" value="InterPro"/>
</dbReference>
<evidence type="ECO:0000313" key="6">
    <source>
        <dbReference type="EMBL" id="PIV64959.1"/>
    </source>
</evidence>
<accession>A0A2M7EB59</accession>
<dbReference type="Gene3D" id="3.90.190.20">
    <property type="entry name" value="Mur ligase, C-terminal domain"/>
    <property type="match status" value="1"/>
</dbReference>
<dbReference type="EMBL" id="PETJ01000056">
    <property type="protein sequence ID" value="PIV64959.1"/>
    <property type="molecule type" value="Genomic_DNA"/>
</dbReference>
<dbReference type="InterPro" id="IPR004101">
    <property type="entry name" value="Mur_ligase_C"/>
</dbReference>
<feature type="domain" description="Mur ligase central" evidence="5">
    <location>
        <begin position="109"/>
        <end position="196"/>
    </location>
</feature>
<name>A0A2M7EB59_9BACT</name>